<feature type="compositionally biased region" description="Polar residues" evidence="1">
    <location>
        <begin position="50"/>
        <end position="59"/>
    </location>
</feature>
<dbReference type="AlphaFoldDB" id="A0A0L0VFQ1"/>
<reference evidence="3" key="1">
    <citation type="submission" date="2014-03" db="EMBL/GenBank/DDBJ databases">
        <title>The Genome Sequence of Puccinia striiformis f. sp. tritici PST-78.</title>
        <authorList>
            <consortium name="The Broad Institute Genome Sequencing Platform"/>
            <person name="Cuomo C."/>
            <person name="Hulbert S."/>
            <person name="Chen X."/>
            <person name="Walker B."/>
            <person name="Young S.K."/>
            <person name="Zeng Q."/>
            <person name="Gargeya S."/>
            <person name="Fitzgerald M."/>
            <person name="Haas B."/>
            <person name="Abouelleil A."/>
            <person name="Alvarado L."/>
            <person name="Arachchi H.M."/>
            <person name="Berlin A.M."/>
            <person name="Chapman S.B."/>
            <person name="Goldberg J."/>
            <person name="Griggs A."/>
            <person name="Gujja S."/>
            <person name="Hansen M."/>
            <person name="Howarth C."/>
            <person name="Imamovic A."/>
            <person name="Larimer J."/>
            <person name="McCowan C."/>
            <person name="Montmayeur A."/>
            <person name="Murphy C."/>
            <person name="Neiman D."/>
            <person name="Pearson M."/>
            <person name="Priest M."/>
            <person name="Roberts A."/>
            <person name="Saif S."/>
            <person name="Shea T."/>
            <person name="Sisk P."/>
            <person name="Sykes S."/>
            <person name="Wortman J."/>
            <person name="Nusbaum C."/>
            <person name="Birren B."/>
        </authorList>
    </citation>
    <scope>NUCLEOTIDE SEQUENCE [LARGE SCALE GENOMIC DNA]</scope>
    <source>
        <strain evidence="3">race PST-78</strain>
    </source>
</reference>
<accession>A0A0L0VFQ1</accession>
<dbReference type="Proteomes" id="UP000054564">
    <property type="component" value="Unassembled WGS sequence"/>
</dbReference>
<name>A0A0L0VFQ1_9BASI</name>
<evidence type="ECO:0000313" key="3">
    <source>
        <dbReference type="Proteomes" id="UP000054564"/>
    </source>
</evidence>
<sequence>MSQVANGSGSGPKTVPETDPTLQSGRFGLGQYVRKAAQTQPEHLAGRVRGTSNHNSLLPHTNNKLYDYLDVIIIDVIPILLLIRPLEARLGGNPVLPAHYSLESIGLHPASEIAQHPATG</sequence>
<keyword evidence="3" id="KW-1185">Reference proteome</keyword>
<comment type="caution">
    <text evidence="2">The sequence shown here is derived from an EMBL/GenBank/DDBJ whole genome shotgun (WGS) entry which is preliminary data.</text>
</comment>
<proteinExistence type="predicted"/>
<evidence type="ECO:0000256" key="1">
    <source>
        <dbReference type="SAM" id="MobiDB-lite"/>
    </source>
</evidence>
<feature type="region of interest" description="Disordered" evidence="1">
    <location>
        <begin position="1"/>
        <end position="59"/>
    </location>
</feature>
<protein>
    <submittedName>
        <fullName evidence="2">Uncharacterized protein</fullName>
    </submittedName>
</protein>
<organism evidence="2 3">
    <name type="scientific">Puccinia striiformis f. sp. tritici PST-78</name>
    <dbReference type="NCBI Taxonomy" id="1165861"/>
    <lineage>
        <taxon>Eukaryota</taxon>
        <taxon>Fungi</taxon>
        <taxon>Dikarya</taxon>
        <taxon>Basidiomycota</taxon>
        <taxon>Pucciniomycotina</taxon>
        <taxon>Pucciniomycetes</taxon>
        <taxon>Pucciniales</taxon>
        <taxon>Pucciniaceae</taxon>
        <taxon>Puccinia</taxon>
    </lineage>
</organism>
<dbReference type="EMBL" id="AJIL01000063">
    <property type="protein sequence ID" value="KNE97834.1"/>
    <property type="molecule type" value="Genomic_DNA"/>
</dbReference>
<gene>
    <name evidence="2" type="ORF">PSTG_08855</name>
</gene>
<evidence type="ECO:0000313" key="2">
    <source>
        <dbReference type="EMBL" id="KNE97834.1"/>
    </source>
</evidence>